<comment type="caution">
    <text evidence="1">The sequence shown here is derived from an EMBL/GenBank/DDBJ whole genome shotgun (WGS) entry which is preliminary data.</text>
</comment>
<protein>
    <submittedName>
        <fullName evidence="1">Uncharacterized protein</fullName>
    </submittedName>
</protein>
<dbReference type="OrthoDB" id="3508947at2759"/>
<name>A0A8H3W1Y5_9PEZI</name>
<accession>A0A8H3W1Y5</accession>
<dbReference type="EMBL" id="WOWK01000147">
    <property type="protein sequence ID" value="KAF0316802.1"/>
    <property type="molecule type" value="Genomic_DNA"/>
</dbReference>
<evidence type="ECO:0000313" key="2">
    <source>
        <dbReference type="Proteomes" id="UP000434172"/>
    </source>
</evidence>
<dbReference type="AlphaFoldDB" id="A0A8H3W1Y5"/>
<organism evidence="1 2">
    <name type="scientific">Colletotrichum asianum</name>
    <dbReference type="NCBI Taxonomy" id="702518"/>
    <lineage>
        <taxon>Eukaryota</taxon>
        <taxon>Fungi</taxon>
        <taxon>Dikarya</taxon>
        <taxon>Ascomycota</taxon>
        <taxon>Pezizomycotina</taxon>
        <taxon>Sordariomycetes</taxon>
        <taxon>Hypocreomycetidae</taxon>
        <taxon>Glomerellales</taxon>
        <taxon>Glomerellaceae</taxon>
        <taxon>Colletotrichum</taxon>
        <taxon>Colletotrichum gloeosporioides species complex</taxon>
    </lineage>
</organism>
<sequence>MSTSPSFIGTLSSNDFTIMSCPLFFVVARVVGSNGSLEKWKERLVGLCGVSATEPLGNSYYWGHDLDGEPDTLWGLEGYTHPAGFFLGHTSTDTFKHEMRLADEDKLLKTVQGIGSPDYHLHHYDFAGGWLKREDDDLKDSKDSAVAVVHLWTSERDRSLVIDRLTDFAASRRAIKFNQGSLQSCGVLKEVTQPNLTTLWLRYVDSKNSLILCLLFFLSFASRESRLNGVRYISARSQEDLKSHLVSEEYKNLLASVEPVLSLRVETHLSQSFNGHIDQRPITLGVQ</sequence>
<keyword evidence="2" id="KW-1185">Reference proteome</keyword>
<proteinExistence type="predicted"/>
<evidence type="ECO:0000313" key="1">
    <source>
        <dbReference type="EMBL" id="KAF0316802.1"/>
    </source>
</evidence>
<gene>
    <name evidence="1" type="ORF">GQ607_015930</name>
</gene>
<reference evidence="1 2" key="1">
    <citation type="submission" date="2019-12" db="EMBL/GenBank/DDBJ databases">
        <title>A genome sequence resource for the geographically widespread anthracnose pathogen Colletotrichum asianum.</title>
        <authorList>
            <person name="Meng Y."/>
        </authorList>
    </citation>
    <scope>NUCLEOTIDE SEQUENCE [LARGE SCALE GENOMIC DNA]</scope>
    <source>
        <strain evidence="1 2">ICMP 18580</strain>
    </source>
</reference>
<dbReference type="Proteomes" id="UP000434172">
    <property type="component" value="Unassembled WGS sequence"/>
</dbReference>